<gene>
    <name evidence="2" type="ORF">ACFO4R_07110</name>
</gene>
<protein>
    <submittedName>
        <fullName evidence="2">Glutaredoxin family protein</fullName>
    </submittedName>
</protein>
<dbReference type="Pfam" id="PF13192">
    <property type="entry name" value="Thioredoxin_3"/>
    <property type="match status" value="1"/>
</dbReference>
<accession>A0ABV9QMA8</accession>
<dbReference type="RefSeq" id="WP_379788374.1">
    <property type="nucleotide sequence ID" value="NZ_JBHSHL010000025.1"/>
</dbReference>
<feature type="domain" description="Thioredoxin-like fold" evidence="1">
    <location>
        <begin position="9"/>
        <end position="82"/>
    </location>
</feature>
<evidence type="ECO:0000313" key="2">
    <source>
        <dbReference type="EMBL" id="MFC4804847.1"/>
    </source>
</evidence>
<dbReference type="InterPro" id="IPR012336">
    <property type="entry name" value="Thioredoxin-like_fold"/>
</dbReference>
<dbReference type="SUPFAM" id="SSF52833">
    <property type="entry name" value="Thioredoxin-like"/>
    <property type="match status" value="1"/>
</dbReference>
<comment type="caution">
    <text evidence="2">The sequence shown here is derived from an EMBL/GenBank/DDBJ whole genome shotgun (WGS) entry which is preliminary data.</text>
</comment>
<dbReference type="EMBL" id="JBHSHL010000025">
    <property type="protein sequence ID" value="MFC4804847.1"/>
    <property type="molecule type" value="Genomic_DNA"/>
</dbReference>
<evidence type="ECO:0000313" key="3">
    <source>
        <dbReference type="Proteomes" id="UP001595916"/>
    </source>
</evidence>
<dbReference type="InterPro" id="IPR036249">
    <property type="entry name" value="Thioredoxin-like_sf"/>
</dbReference>
<dbReference type="Proteomes" id="UP001595916">
    <property type="component" value="Unassembled WGS sequence"/>
</dbReference>
<dbReference type="PROSITE" id="PS51354">
    <property type="entry name" value="GLUTAREDOXIN_2"/>
    <property type="match status" value="1"/>
</dbReference>
<reference evidence="3" key="1">
    <citation type="journal article" date="2019" name="Int. J. Syst. Evol. Microbiol.">
        <title>The Global Catalogue of Microorganisms (GCM) 10K type strain sequencing project: providing services to taxonomists for standard genome sequencing and annotation.</title>
        <authorList>
            <consortium name="The Broad Institute Genomics Platform"/>
            <consortium name="The Broad Institute Genome Sequencing Center for Infectious Disease"/>
            <person name="Wu L."/>
            <person name="Ma J."/>
        </authorList>
    </citation>
    <scope>NUCLEOTIDE SEQUENCE [LARGE SCALE GENOMIC DNA]</scope>
    <source>
        <strain evidence="3">CCUG 46385</strain>
    </source>
</reference>
<organism evidence="2 3">
    <name type="scientific">Filifactor villosus</name>
    <dbReference type="NCBI Taxonomy" id="29374"/>
    <lineage>
        <taxon>Bacteria</taxon>
        <taxon>Bacillati</taxon>
        <taxon>Bacillota</taxon>
        <taxon>Clostridia</taxon>
        <taxon>Peptostreptococcales</taxon>
        <taxon>Filifactoraceae</taxon>
        <taxon>Filifactor</taxon>
    </lineage>
</organism>
<keyword evidence="3" id="KW-1185">Reference proteome</keyword>
<evidence type="ECO:0000259" key="1">
    <source>
        <dbReference type="Pfam" id="PF13192"/>
    </source>
</evidence>
<name>A0ABV9QMA8_9FIRM</name>
<proteinExistence type="predicted"/>
<dbReference type="Gene3D" id="3.40.30.10">
    <property type="entry name" value="Glutaredoxin"/>
    <property type="match status" value="1"/>
</dbReference>
<sequence length="89" mass="10712">MKPVYMLITDWCPHCKRAKEWMKELVEENPEYAKVEIEIIDEEKTPEKIKEHNFNYYYVPTYYVEGDKVHEGVPTKEIIKSVYEKALGR</sequence>